<dbReference type="EMBL" id="JANUCQ010000001">
    <property type="protein sequence ID" value="MCS3921863.1"/>
    <property type="molecule type" value="Genomic_DNA"/>
</dbReference>
<evidence type="ECO:0000259" key="2">
    <source>
        <dbReference type="Pfam" id="PF00963"/>
    </source>
</evidence>
<dbReference type="InterPro" id="IPR000601">
    <property type="entry name" value="PKD_dom"/>
</dbReference>
<dbReference type="Proteomes" id="UP001140258">
    <property type="component" value="Unassembled WGS sequence"/>
</dbReference>
<feature type="domain" description="PKD" evidence="3">
    <location>
        <begin position="482"/>
        <end position="530"/>
    </location>
</feature>
<evidence type="ECO:0000313" key="4">
    <source>
        <dbReference type="EMBL" id="MCS3921863.1"/>
    </source>
</evidence>
<keyword evidence="1" id="KW-0472">Membrane</keyword>
<dbReference type="InterPro" id="IPR008965">
    <property type="entry name" value="CBM2/CBM3_carb-bd_dom_sf"/>
</dbReference>
<dbReference type="Pfam" id="PF00963">
    <property type="entry name" value="Cohesin"/>
    <property type="match status" value="1"/>
</dbReference>
<dbReference type="SUPFAM" id="SSF49299">
    <property type="entry name" value="PKD domain"/>
    <property type="match status" value="1"/>
</dbReference>
<name>A0ABT2EV83_METVO</name>
<reference evidence="4" key="1">
    <citation type="submission" date="2022-08" db="EMBL/GenBank/DDBJ databases">
        <title>Genomic Encyclopedia of Type Strains, Phase V (KMG-V): Genome sequencing to study the core and pangenomes of soil and plant-associated prokaryotes.</title>
        <authorList>
            <person name="Whitman W."/>
        </authorList>
    </citation>
    <scope>NUCLEOTIDE SEQUENCE</scope>
    <source>
        <strain evidence="4">PS</strain>
    </source>
</reference>
<proteinExistence type="predicted"/>
<dbReference type="CDD" id="cd08547">
    <property type="entry name" value="Type_II_cohesin"/>
    <property type="match status" value="1"/>
</dbReference>
<keyword evidence="1" id="KW-1133">Transmembrane helix</keyword>
<accession>A0ABT2EV83</accession>
<dbReference type="Gene3D" id="2.60.40.10">
    <property type="entry name" value="Immunoglobulins"/>
    <property type="match status" value="1"/>
</dbReference>
<sequence length="767" mass="87149">MVIKNKIKLKFSICLITLLFMLFIIPNSCMAITPNTDYKMSLEPNSKTIGVGDSFDIVLWGNTPKVSAIQSKFNYDTSMLELTNIELGSISDSASSKRTDLSSSLITMLWFDPSTAPEGYYKIATLSFKVLKGGNTTIIPRSYEFSDNRGVSVIPVINSANIMVSGGMKAELILNKPKPNVDNSAVLKIYGIDASDPNLKNITGSFNFNADNNNNVELIGNYNIKVANSQYNYYMIDTSKNSFVISLKDVLDENYDKSYTFNEIIEIPLKLNNIVEDPKNTILYNVSVGDRTILDKKVFYDSSTILDNKPYFAIVPAGSSTAVSSTDLKFCTYEKFRLKAFNMKDNNLTKFSGYIFVDEDKFSADQFKISQFSTVYDKVNYSELEINESYLKYNLTLSKGIEEESYTVLEFRITPSNNQDSSYPLILGNFSVENNDTKVNVDTKDITVNILEKEENMPPSISIGYAISDNNYVSFLPFMIDSDDDTEDLELEWKFGDGDDSTMDEPSHKYDYGQYSVSCTVNDKLDATDSVRGHLILKEYNILNYTFENLRANLTNSNNSNNLNNVNSANNITYKATFELHNPLSADVSAYATFKNPKGYKLIENSTTGKSLNKIIIPANEKRNLTMLITSSSKKPFDVKWDVKYYPSSKTQDDDFYIQYYEWNFVEKSFEGVITSINSPKYKDITLGNQEMTFKVNRVPEIKEYEITKKIEVISPNSVVLYLILTVISFTMGLSFAIVVKNPRNRRILLYRLRNNFRKIYDHIRGY</sequence>
<feature type="domain" description="Cohesin" evidence="2">
    <location>
        <begin position="62"/>
        <end position="160"/>
    </location>
</feature>
<protein>
    <recommendedName>
        <fullName evidence="6">Cellulosome anchoring protein cohesin region</fullName>
    </recommendedName>
</protein>
<comment type="caution">
    <text evidence="4">The sequence shown here is derived from an EMBL/GenBank/DDBJ whole genome shotgun (WGS) entry which is preliminary data.</text>
</comment>
<evidence type="ECO:0000313" key="5">
    <source>
        <dbReference type="Proteomes" id="UP001140258"/>
    </source>
</evidence>
<keyword evidence="1" id="KW-0812">Transmembrane</keyword>
<dbReference type="CDD" id="cd00146">
    <property type="entry name" value="PKD"/>
    <property type="match status" value="1"/>
</dbReference>
<dbReference type="InterPro" id="IPR002102">
    <property type="entry name" value="Cohesin_dom"/>
</dbReference>
<organism evidence="4 5">
    <name type="scientific">Methanococcus voltae PS</name>
    <dbReference type="NCBI Taxonomy" id="523842"/>
    <lineage>
        <taxon>Archaea</taxon>
        <taxon>Methanobacteriati</taxon>
        <taxon>Methanobacteriota</taxon>
        <taxon>Methanomada group</taxon>
        <taxon>Methanococci</taxon>
        <taxon>Methanococcales</taxon>
        <taxon>Methanococcaceae</taxon>
        <taxon>Methanococcus</taxon>
    </lineage>
</organism>
<dbReference type="InterPro" id="IPR013783">
    <property type="entry name" value="Ig-like_fold"/>
</dbReference>
<gene>
    <name evidence="4" type="ORF">M2325_000536</name>
</gene>
<feature type="transmembrane region" description="Helical" evidence="1">
    <location>
        <begin position="719"/>
        <end position="740"/>
    </location>
</feature>
<evidence type="ECO:0008006" key="6">
    <source>
        <dbReference type="Google" id="ProtNLM"/>
    </source>
</evidence>
<dbReference type="RefSeq" id="WP_259050736.1">
    <property type="nucleotide sequence ID" value="NZ_JANUCQ010000001.1"/>
</dbReference>
<dbReference type="Gene3D" id="2.60.40.680">
    <property type="match status" value="1"/>
</dbReference>
<evidence type="ECO:0000259" key="3">
    <source>
        <dbReference type="Pfam" id="PF18911"/>
    </source>
</evidence>
<keyword evidence="5" id="KW-1185">Reference proteome</keyword>
<dbReference type="Pfam" id="PF18911">
    <property type="entry name" value="PKD_4"/>
    <property type="match status" value="1"/>
</dbReference>
<evidence type="ECO:0000256" key="1">
    <source>
        <dbReference type="SAM" id="Phobius"/>
    </source>
</evidence>
<dbReference type="SUPFAM" id="SSF49384">
    <property type="entry name" value="Carbohydrate-binding domain"/>
    <property type="match status" value="1"/>
</dbReference>
<dbReference type="InterPro" id="IPR035986">
    <property type="entry name" value="PKD_dom_sf"/>
</dbReference>